<gene>
    <name evidence="15" type="primary">LOC115466308</name>
</gene>
<evidence type="ECO:0000256" key="2">
    <source>
        <dbReference type="ARBA" id="ARBA00007591"/>
    </source>
</evidence>
<evidence type="ECO:0000259" key="12">
    <source>
        <dbReference type="PROSITE" id="PS50188"/>
    </source>
</evidence>
<keyword evidence="7" id="KW-1015">Disulfide bond</keyword>
<dbReference type="PROSITE" id="PS50188">
    <property type="entry name" value="B302_SPRY"/>
    <property type="match status" value="1"/>
</dbReference>
<dbReference type="KEGG" id="muo:115466308"/>
<feature type="domain" description="B30.2/SPRY" evidence="12">
    <location>
        <begin position="300"/>
        <end position="488"/>
    </location>
</feature>
<dbReference type="InterPro" id="IPR001870">
    <property type="entry name" value="B30.2/SPRY"/>
</dbReference>
<dbReference type="InterPro" id="IPR043136">
    <property type="entry name" value="B30.2/SPRY_sf"/>
</dbReference>
<dbReference type="InterPro" id="IPR036179">
    <property type="entry name" value="Ig-like_dom_sf"/>
</dbReference>
<dbReference type="InParanoid" id="A0A6P7XSE6"/>
<dbReference type="SMART" id="SM00589">
    <property type="entry name" value="PRY"/>
    <property type="match status" value="1"/>
</dbReference>
<dbReference type="InterPro" id="IPR006574">
    <property type="entry name" value="PRY"/>
</dbReference>
<protein>
    <submittedName>
        <fullName evidence="15">Butyrophilin subfamily 1 member A1-like isoform X1</fullName>
    </submittedName>
</protein>
<dbReference type="Gene3D" id="2.60.40.10">
    <property type="entry name" value="Immunoglobulins"/>
    <property type="match status" value="2"/>
</dbReference>
<dbReference type="PANTHER" id="PTHR24100:SF149">
    <property type="entry name" value="BG-LIKE ANTIGEN 1-RELATED"/>
    <property type="match status" value="1"/>
</dbReference>
<dbReference type="GO" id="GO:0050852">
    <property type="term" value="P:T cell receptor signaling pathway"/>
    <property type="evidence" value="ECO:0007669"/>
    <property type="project" value="TreeGrafter"/>
</dbReference>
<evidence type="ECO:0000259" key="13">
    <source>
        <dbReference type="PROSITE" id="PS50835"/>
    </source>
</evidence>
<keyword evidence="14" id="KW-1185">Reference proteome</keyword>
<dbReference type="InterPro" id="IPR003877">
    <property type="entry name" value="SPRY_dom"/>
</dbReference>
<dbReference type="InterPro" id="IPR007110">
    <property type="entry name" value="Ig-like_dom"/>
</dbReference>
<keyword evidence="4 11" id="KW-0732">Signal</keyword>
<dbReference type="FunCoup" id="A0A6P7XSE6">
    <property type="interactions" value="1188"/>
</dbReference>
<dbReference type="Pfam" id="PF13765">
    <property type="entry name" value="PRY"/>
    <property type="match status" value="1"/>
</dbReference>
<dbReference type="Gene3D" id="2.60.120.920">
    <property type="match status" value="1"/>
</dbReference>
<keyword evidence="8" id="KW-0325">Glycoprotein</keyword>
<dbReference type="AlphaFoldDB" id="A0A6P7XSE6"/>
<dbReference type="OrthoDB" id="9986391at2759"/>
<organism evidence="14 15">
    <name type="scientific">Microcaecilia unicolor</name>
    <dbReference type="NCBI Taxonomy" id="1415580"/>
    <lineage>
        <taxon>Eukaryota</taxon>
        <taxon>Metazoa</taxon>
        <taxon>Chordata</taxon>
        <taxon>Craniata</taxon>
        <taxon>Vertebrata</taxon>
        <taxon>Euteleostomi</taxon>
        <taxon>Amphibia</taxon>
        <taxon>Gymnophiona</taxon>
        <taxon>Siphonopidae</taxon>
        <taxon>Microcaecilia</taxon>
    </lineage>
</organism>
<dbReference type="Pfam" id="PF22705">
    <property type="entry name" value="C2-set_3"/>
    <property type="match status" value="1"/>
</dbReference>
<accession>A0A6P7XSE6</accession>
<keyword evidence="5 10" id="KW-1133">Transmembrane helix</keyword>
<evidence type="ECO:0000313" key="14">
    <source>
        <dbReference type="Proteomes" id="UP000515156"/>
    </source>
</evidence>
<dbReference type="FunFam" id="2.60.40.10:FF:000088">
    <property type="entry name" value="Butyrophilin subfamily 1 member A1"/>
    <property type="match status" value="1"/>
</dbReference>
<evidence type="ECO:0000256" key="3">
    <source>
        <dbReference type="ARBA" id="ARBA00022692"/>
    </source>
</evidence>
<dbReference type="SMART" id="SM00406">
    <property type="entry name" value="IGv"/>
    <property type="match status" value="1"/>
</dbReference>
<dbReference type="GO" id="GO:0009897">
    <property type="term" value="C:external side of plasma membrane"/>
    <property type="evidence" value="ECO:0007669"/>
    <property type="project" value="TreeGrafter"/>
</dbReference>
<dbReference type="PROSITE" id="PS50835">
    <property type="entry name" value="IG_LIKE"/>
    <property type="match status" value="2"/>
</dbReference>
<dbReference type="InterPro" id="IPR053896">
    <property type="entry name" value="BTN3A2-like_Ig-C"/>
</dbReference>
<dbReference type="InterPro" id="IPR050504">
    <property type="entry name" value="IgSF_BTN/MOG"/>
</dbReference>
<evidence type="ECO:0000256" key="7">
    <source>
        <dbReference type="ARBA" id="ARBA00023157"/>
    </source>
</evidence>
<evidence type="ECO:0000256" key="4">
    <source>
        <dbReference type="ARBA" id="ARBA00022729"/>
    </source>
</evidence>
<dbReference type="InterPro" id="IPR013106">
    <property type="entry name" value="Ig_V-set"/>
</dbReference>
<evidence type="ECO:0000256" key="1">
    <source>
        <dbReference type="ARBA" id="ARBA00004479"/>
    </source>
</evidence>
<dbReference type="GeneID" id="115466308"/>
<comment type="similarity">
    <text evidence="2">Belongs to the immunoglobulin superfamily. BTN/MOG family.</text>
</comment>
<dbReference type="CDD" id="cd05713">
    <property type="entry name" value="IgV_MOG_like"/>
    <property type="match status" value="1"/>
</dbReference>
<dbReference type="GO" id="GO:0005102">
    <property type="term" value="F:signaling receptor binding"/>
    <property type="evidence" value="ECO:0007669"/>
    <property type="project" value="TreeGrafter"/>
</dbReference>
<evidence type="ECO:0000256" key="6">
    <source>
        <dbReference type="ARBA" id="ARBA00023136"/>
    </source>
</evidence>
<feature type="domain" description="Ig-like" evidence="13">
    <location>
        <begin position="58"/>
        <end position="153"/>
    </location>
</feature>
<dbReference type="PRINTS" id="PR01407">
    <property type="entry name" value="BUTYPHLNCDUF"/>
</dbReference>
<dbReference type="GO" id="GO:0001817">
    <property type="term" value="P:regulation of cytokine production"/>
    <property type="evidence" value="ECO:0007669"/>
    <property type="project" value="TreeGrafter"/>
</dbReference>
<feature type="transmembrane region" description="Helical" evidence="10">
    <location>
        <begin position="261"/>
        <end position="283"/>
    </location>
</feature>
<name>A0A6P7XSE6_9AMPH</name>
<dbReference type="InterPro" id="IPR003599">
    <property type="entry name" value="Ig_sub"/>
</dbReference>
<dbReference type="CDD" id="cd13733">
    <property type="entry name" value="SPRY_PRY_C-I_1"/>
    <property type="match status" value="1"/>
</dbReference>
<dbReference type="FunFam" id="2.60.40.10:FF:000208">
    <property type="entry name" value="Butyrophilin subfamily 1 member A1"/>
    <property type="match status" value="1"/>
</dbReference>
<dbReference type="PANTHER" id="PTHR24100">
    <property type="entry name" value="BUTYROPHILIN"/>
    <property type="match status" value="1"/>
</dbReference>
<keyword evidence="6 10" id="KW-0472">Membrane</keyword>
<dbReference type="RefSeq" id="XP_030053334.1">
    <property type="nucleotide sequence ID" value="XM_030197474.1"/>
</dbReference>
<dbReference type="InterPro" id="IPR013783">
    <property type="entry name" value="Ig-like_fold"/>
</dbReference>
<dbReference type="InterPro" id="IPR013320">
    <property type="entry name" value="ConA-like_dom_sf"/>
</dbReference>
<keyword evidence="3 10" id="KW-0812">Transmembrane</keyword>
<dbReference type="SMART" id="SM00449">
    <property type="entry name" value="SPRY"/>
    <property type="match status" value="1"/>
</dbReference>
<comment type="subcellular location">
    <subcellularLocation>
        <location evidence="1">Membrane</location>
        <topology evidence="1">Single-pass type I membrane protein</topology>
    </subcellularLocation>
</comment>
<evidence type="ECO:0000256" key="5">
    <source>
        <dbReference type="ARBA" id="ARBA00022989"/>
    </source>
</evidence>
<evidence type="ECO:0000313" key="15">
    <source>
        <dbReference type="RefSeq" id="XP_030053334.1"/>
    </source>
</evidence>
<dbReference type="SMART" id="SM00409">
    <property type="entry name" value="IG"/>
    <property type="match status" value="1"/>
</dbReference>
<dbReference type="InterPro" id="IPR003879">
    <property type="entry name" value="Butyrophylin_SPRY"/>
</dbReference>
<dbReference type="Pfam" id="PF00622">
    <property type="entry name" value="SPRY"/>
    <property type="match status" value="1"/>
</dbReference>
<feature type="domain" description="Ig-like" evidence="13">
    <location>
        <begin position="163"/>
        <end position="249"/>
    </location>
</feature>
<dbReference type="FunFam" id="2.60.120.920:FF:000004">
    <property type="entry name" value="Butyrophilin subfamily 1 member A1"/>
    <property type="match status" value="1"/>
</dbReference>
<evidence type="ECO:0000256" key="10">
    <source>
        <dbReference type="SAM" id="Phobius"/>
    </source>
</evidence>
<sequence>MQSRRGVCCTGNHSRMLVPLWSLLAYALLCQFLQHQTSEAVEKFSVIGPDQPLIAIIGEDAILPCHLSPAVSAEDMEVRWFRYKFHNVVHLYQNGKDENDRQLPDYQGRTEFMKRNISHGSVALRIRRLRLSDEGQYRCFFDNKTVYEEAVLELKVAGLGSAPHIHIAGHEEGGVRVVCNSTGWFPEPELRWKEDDGQQAAPFSKMVYAEGDGLFRIETSLVLRMSQHGKLSCSIRNPLTGHEKEAAVSVSDLFFPRVSPWMVSLFVFLVLLLLLVGFALWYIRKRHKEKENLIKGMDIKIGLLSLEVEWRKVSKYRVNITLDPETSYPGLIVSSDRKTVRPGDPRQDNPITTQQFDTEPCILSSEGFTSGRHYWEVEVHEESGIFWSLGLAKESLQRAGGFRESPEKGIWALRSAKDQYVALTTPGTPLPVMERLRHLGVYLDYEGGRLSFYNSETMEHLYTFTISFEEKVLAYFYIGPGIKIVLSP</sequence>
<evidence type="ECO:0000256" key="11">
    <source>
        <dbReference type="SAM" id="SignalP"/>
    </source>
</evidence>
<dbReference type="Proteomes" id="UP000515156">
    <property type="component" value="Chromosome 3"/>
</dbReference>
<evidence type="ECO:0000256" key="9">
    <source>
        <dbReference type="ARBA" id="ARBA00023319"/>
    </source>
</evidence>
<feature type="chain" id="PRO_5027611857" evidence="11">
    <location>
        <begin position="41"/>
        <end position="488"/>
    </location>
</feature>
<dbReference type="SUPFAM" id="SSF48726">
    <property type="entry name" value="Immunoglobulin"/>
    <property type="match status" value="2"/>
</dbReference>
<keyword evidence="9" id="KW-0393">Immunoglobulin domain</keyword>
<reference evidence="15" key="1">
    <citation type="submission" date="2025-08" db="UniProtKB">
        <authorList>
            <consortium name="RefSeq"/>
        </authorList>
    </citation>
    <scope>IDENTIFICATION</scope>
</reference>
<dbReference type="Pfam" id="PF07686">
    <property type="entry name" value="V-set"/>
    <property type="match status" value="1"/>
</dbReference>
<proteinExistence type="inferred from homology"/>
<evidence type="ECO:0000256" key="8">
    <source>
        <dbReference type="ARBA" id="ARBA00023180"/>
    </source>
</evidence>
<feature type="signal peptide" evidence="11">
    <location>
        <begin position="1"/>
        <end position="40"/>
    </location>
</feature>
<dbReference type="SUPFAM" id="SSF49899">
    <property type="entry name" value="Concanavalin A-like lectins/glucanases"/>
    <property type="match status" value="1"/>
</dbReference>